<reference evidence="1 2" key="1">
    <citation type="submission" date="2018-07" db="EMBL/GenBank/DDBJ databases">
        <title>Genomic Encyclopedia of Type Strains, Phase IV (KMG-IV): sequencing the most valuable type-strain genomes for metagenomic binning, comparative biology and taxonomic classification.</title>
        <authorList>
            <person name="Goeker M."/>
        </authorList>
    </citation>
    <scope>NUCLEOTIDE SEQUENCE [LARGE SCALE GENOMIC DNA]</scope>
    <source>
        <strain evidence="1 2">DSM 27696</strain>
    </source>
</reference>
<evidence type="ECO:0000313" key="1">
    <source>
        <dbReference type="EMBL" id="RCW64905.1"/>
    </source>
</evidence>
<dbReference type="AlphaFoldDB" id="A0A368XAM4"/>
<keyword evidence="2" id="KW-1185">Reference proteome</keyword>
<gene>
    <name evidence="1" type="ORF">DFR57_11283</name>
</gene>
<evidence type="ECO:0000313" key="2">
    <source>
        <dbReference type="Proteomes" id="UP000252585"/>
    </source>
</evidence>
<proteinExistence type="predicted"/>
<sequence>MVDSKNKLFDQIEKNSNVSSAEIVKIAQSLQHANFKDERVVRNLVRNLANLAGKPVSQAKEDKIVETIVNNKMPTDLQTLQKLMKG</sequence>
<dbReference type="Proteomes" id="UP000252585">
    <property type="component" value="Unassembled WGS sequence"/>
</dbReference>
<name>A0A368XAM4_9BACI</name>
<accession>A0A368XAM4</accession>
<dbReference type="OrthoDB" id="2474248at2"/>
<dbReference type="InterPro" id="IPR025942">
    <property type="entry name" value="SpoVIF"/>
</dbReference>
<dbReference type="RefSeq" id="WP_114353790.1">
    <property type="nucleotide sequence ID" value="NZ_QPJJ01000012.1"/>
</dbReference>
<dbReference type="EMBL" id="QPJJ01000012">
    <property type="protein sequence ID" value="RCW64905.1"/>
    <property type="molecule type" value="Genomic_DNA"/>
</dbReference>
<organism evidence="1 2">
    <name type="scientific">Saliterribacillus persicus</name>
    <dbReference type="NCBI Taxonomy" id="930114"/>
    <lineage>
        <taxon>Bacteria</taxon>
        <taxon>Bacillati</taxon>
        <taxon>Bacillota</taxon>
        <taxon>Bacilli</taxon>
        <taxon>Bacillales</taxon>
        <taxon>Bacillaceae</taxon>
        <taxon>Saliterribacillus</taxon>
    </lineage>
</organism>
<dbReference type="Pfam" id="PF14069">
    <property type="entry name" value="SpoVIF"/>
    <property type="match status" value="1"/>
</dbReference>
<comment type="caution">
    <text evidence="1">The sequence shown here is derived from an EMBL/GenBank/DDBJ whole genome shotgun (WGS) entry which is preliminary data.</text>
</comment>
<protein>
    <submittedName>
        <fullName evidence="1">Stage VI sporulation protein F</fullName>
    </submittedName>
</protein>